<dbReference type="EMBL" id="JAAAIP010000984">
    <property type="protein sequence ID" value="KAG0310979.1"/>
    <property type="molecule type" value="Genomic_DNA"/>
</dbReference>
<evidence type="ECO:0000313" key="2">
    <source>
        <dbReference type="EMBL" id="KAG0310979.1"/>
    </source>
</evidence>
<evidence type="ECO:0000313" key="3">
    <source>
        <dbReference type="Proteomes" id="UP000738325"/>
    </source>
</evidence>
<name>A0A9P6UM33_9FUNG</name>
<proteinExistence type="predicted"/>
<dbReference type="OrthoDB" id="10659380at2759"/>
<gene>
    <name evidence="2" type="ORF">BGZ99_010450</name>
</gene>
<organism evidence="2 3">
    <name type="scientific">Dissophora globulifera</name>
    <dbReference type="NCBI Taxonomy" id="979702"/>
    <lineage>
        <taxon>Eukaryota</taxon>
        <taxon>Fungi</taxon>
        <taxon>Fungi incertae sedis</taxon>
        <taxon>Mucoromycota</taxon>
        <taxon>Mortierellomycotina</taxon>
        <taxon>Mortierellomycetes</taxon>
        <taxon>Mortierellales</taxon>
        <taxon>Mortierellaceae</taxon>
        <taxon>Dissophora</taxon>
    </lineage>
</organism>
<sequence length="80" mass="9214">MSILNNTHIQACQAVNIIDIEDVYPEFEQWIDFEIDDVDIVRDPNLSDHSHEYQIQSDSGQLQQVSSSHNERAQVDQIST</sequence>
<feature type="region of interest" description="Disordered" evidence="1">
    <location>
        <begin position="49"/>
        <end position="80"/>
    </location>
</feature>
<dbReference type="Proteomes" id="UP000738325">
    <property type="component" value="Unassembled WGS sequence"/>
</dbReference>
<keyword evidence="3" id="KW-1185">Reference proteome</keyword>
<protein>
    <submittedName>
        <fullName evidence="2">Uncharacterized protein</fullName>
    </submittedName>
</protein>
<dbReference type="AlphaFoldDB" id="A0A9P6UM33"/>
<feature type="compositionally biased region" description="Polar residues" evidence="1">
    <location>
        <begin position="53"/>
        <end position="68"/>
    </location>
</feature>
<accession>A0A9P6UM33</accession>
<comment type="caution">
    <text evidence="2">The sequence shown here is derived from an EMBL/GenBank/DDBJ whole genome shotgun (WGS) entry which is preliminary data.</text>
</comment>
<evidence type="ECO:0000256" key="1">
    <source>
        <dbReference type="SAM" id="MobiDB-lite"/>
    </source>
</evidence>
<reference evidence="2" key="1">
    <citation type="journal article" date="2020" name="Fungal Divers.">
        <title>Resolving the Mortierellaceae phylogeny through synthesis of multi-gene phylogenetics and phylogenomics.</title>
        <authorList>
            <person name="Vandepol N."/>
            <person name="Liber J."/>
            <person name="Desiro A."/>
            <person name="Na H."/>
            <person name="Kennedy M."/>
            <person name="Barry K."/>
            <person name="Grigoriev I.V."/>
            <person name="Miller A.N."/>
            <person name="O'Donnell K."/>
            <person name="Stajich J.E."/>
            <person name="Bonito G."/>
        </authorList>
    </citation>
    <scope>NUCLEOTIDE SEQUENCE</scope>
    <source>
        <strain evidence="2">REB-010B</strain>
    </source>
</reference>